<feature type="region of interest" description="Disordered" evidence="1">
    <location>
        <begin position="266"/>
        <end position="298"/>
    </location>
</feature>
<feature type="compositionally biased region" description="Low complexity" evidence="1">
    <location>
        <begin position="37"/>
        <end position="52"/>
    </location>
</feature>
<feature type="region of interest" description="Disordered" evidence="1">
    <location>
        <begin position="850"/>
        <end position="875"/>
    </location>
</feature>
<gene>
    <name evidence="4" type="ORF">DMC30DRAFT_412735</name>
</gene>
<feature type="compositionally biased region" description="Acidic residues" evidence="1">
    <location>
        <begin position="898"/>
        <end position="914"/>
    </location>
</feature>
<comment type="caution">
    <text evidence="4">The sequence shown here is derived from an EMBL/GenBank/DDBJ whole genome shotgun (WGS) entry which is preliminary data.</text>
</comment>
<feature type="region of interest" description="Disordered" evidence="1">
    <location>
        <begin position="333"/>
        <end position="357"/>
    </location>
</feature>
<dbReference type="OrthoDB" id="69928at2759"/>
<feature type="region of interest" description="Disordered" evidence="1">
    <location>
        <begin position="666"/>
        <end position="720"/>
    </location>
</feature>
<evidence type="ECO:0000256" key="1">
    <source>
        <dbReference type="SAM" id="MobiDB-lite"/>
    </source>
</evidence>
<dbReference type="AlphaFoldDB" id="A0A5C5FM92"/>
<feature type="region of interest" description="Disordered" evidence="1">
    <location>
        <begin position="898"/>
        <end position="1079"/>
    </location>
</feature>
<dbReference type="PANTHER" id="PTHR15696">
    <property type="entry name" value="SMG-7 SUPPRESSOR WITH MORPHOLOGICAL EFFECT ON GENITALIA PROTEIN 7"/>
    <property type="match status" value="1"/>
</dbReference>
<dbReference type="InterPro" id="IPR018834">
    <property type="entry name" value="DNA/RNA-bd_Est1-type"/>
</dbReference>
<evidence type="ECO:0000313" key="5">
    <source>
        <dbReference type="Proteomes" id="UP000311382"/>
    </source>
</evidence>
<feature type="compositionally biased region" description="Basic and acidic residues" evidence="1">
    <location>
        <begin position="8"/>
        <end position="21"/>
    </location>
</feature>
<dbReference type="Gene3D" id="1.25.40.10">
    <property type="entry name" value="Tetratricopeptide repeat domain"/>
    <property type="match status" value="1"/>
</dbReference>
<feature type="domain" description="DNA/RNA-binding" evidence="2">
    <location>
        <begin position="376"/>
        <end position="641"/>
    </location>
</feature>
<feature type="compositionally biased region" description="Gly residues" evidence="1">
    <location>
        <begin position="674"/>
        <end position="689"/>
    </location>
</feature>
<feature type="compositionally biased region" description="Low complexity" evidence="1">
    <location>
        <begin position="991"/>
        <end position="1004"/>
    </location>
</feature>
<accession>A0A5C5FM92</accession>
<dbReference type="EMBL" id="SOZI01000209">
    <property type="protein sequence ID" value="TNY17382.1"/>
    <property type="molecule type" value="Genomic_DNA"/>
</dbReference>
<dbReference type="InterPro" id="IPR019458">
    <property type="entry name" value="Est1-like_N"/>
</dbReference>
<feature type="compositionally biased region" description="Gly residues" evidence="1">
    <location>
        <begin position="339"/>
        <end position="357"/>
    </location>
</feature>
<feature type="domain" description="Telomerase activating protein Est1-like N-terminal" evidence="3">
    <location>
        <begin position="151"/>
        <end position="326"/>
    </location>
</feature>
<feature type="region of interest" description="Disordered" evidence="1">
    <location>
        <begin position="1"/>
        <end position="52"/>
    </location>
</feature>
<name>A0A5C5FM92_9BASI</name>
<sequence length="1158" mass="119734">MSGRTWLRSRERQSQSDDTRGKSSLSLPSRSTPPSPSLSLSPSSSPWLTLSTPSRDAKGLALQLKTILKRKDPWDRDVEFQRESLRKAYLRIVFSPALASSTSTSTSTSSTSALHRTSTIDVLAPSTSLRARSLTATPAGPSTSSSKQQLDILNLLWLDTSHALIQSYRARLAALDKQLAAAPKAHKARKGAGAAGGDVQPAPAAPVGPVARRKLAHAFRAFLAREEDVWRTLCGRLVAQLGPLGPDELEGLRGVGIVPSGALAADDVGRGAGAGREAGSGEEEEEGGGERDLSDEERRARRAAVLPLAHKALVCFGDLARYAELYSDAGAAGPAPAAGGAGPGRKGGRGGRGGKGGAAAQAVAAAERRSKSYVKAAECYNQARLLLPDNGNPSNQLAVLAQYSSDPLSSIYHYYRALTVRHPFSTARANLQITFAKALARWFPGDGAGGGGGEPEGDEGDRFKAAFVVLQGILFTKDRLSDLPSLSRRLQDLFQTVLTDRLFTSDVVSKVVVTALSALWDARMSRSAGQGTTTSTLALGRSKTGSTAAAAAGTPAPEAAASAASRVNLEPEALAHLVSLFTLLLRTSTTETIDLFSSNAASSSSSSSCNHHPIPNPAQNISAVLRRALPALRILTKWLCAPGQLDYVGRVEARVEAAERRRAARARARTTSAGAGGGGAAGGSGGGGWSSNEAQAQLPLSLESSTASRGSGSGPDAATTDGRVSLVELRTALDALWSALADYANAVKLAFPRAALPQSVVALLDDGGWLDEDVELLGGAGIRRVGRDVHPNEEQLMRVAEGQRDARVLAESPLTPISLVDGAFVFTPRGDRDEEDVSFEAAPAVAMDIAQDDEEEEDEDEEMVDQGTEDDPVDRAMRIDAADKLDMDGLSDLDDDAAAEEEDDDDDDDDESEEQIVYPPSRSSSQTPAQLCLLHGGAAHPAPATGAAPRLSPSSSHMGALPSVSGAGGPSLLVPAVGSSPSLNPVHSIWTPTPGLAGSPLLPSSGGGGTLPPPSAYALPQQQQQQQQQPVTPRSFESIPNLTHGSPAAHLAGWPSAASSPHGHGALPPPAFAPGGGAGGAAAVLYGGAFAAPLPQGAPFPYHPAAARGTAPQQQQQQRGGPAAPPGLSPFALPFGQQAPASQGQGQGQGGGWPSGYS</sequence>
<evidence type="ECO:0000313" key="4">
    <source>
        <dbReference type="EMBL" id="TNY17382.1"/>
    </source>
</evidence>
<protein>
    <submittedName>
        <fullName evidence="4">Est1 DNA/RNA binding domain-containing protein</fullName>
    </submittedName>
</protein>
<evidence type="ECO:0000259" key="3">
    <source>
        <dbReference type="Pfam" id="PF10374"/>
    </source>
</evidence>
<keyword evidence="5" id="KW-1185">Reference proteome</keyword>
<evidence type="ECO:0000259" key="2">
    <source>
        <dbReference type="Pfam" id="PF10373"/>
    </source>
</evidence>
<feature type="region of interest" description="Disordered" evidence="1">
    <location>
        <begin position="1096"/>
        <end position="1158"/>
    </location>
</feature>
<organism evidence="4 5">
    <name type="scientific">Rhodotorula diobovata</name>
    <dbReference type="NCBI Taxonomy" id="5288"/>
    <lineage>
        <taxon>Eukaryota</taxon>
        <taxon>Fungi</taxon>
        <taxon>Dikarya</taxon>
        <taxon>Basidiomycota</taxon>
        <taxon>Pucciniomycotina</taxon>
        <taxon>Microbotryomycetes</taxon>
        <taxon>Sporidiobolales</taxon>
        <taxon>Sporidiobolaceae</taxon>
        <taxon>Rhodotorula</taxon>
    </lineage>
</organism>
<dbReference type="InterPro" id="IPR045153">
    <property type="entry name" value="Est1/Ebs1-like"/>
</dbReference>
<dbReference type="PANTHER" id="PTHR15696:SF36">
    <property type="entry name" value="NONSENSE-MEDIATED MRNA DECAY FACTOR"/>
    <property type="match status" value="1"/>
</dbReference>
<dbReference type="Pfam" id="PF10374">
    <property type="entry name" value="EST1"/>
    <property type="match status" value="1"/>
</dbReference>
<feature type="compositionally biased region" description="Acidic residues" evidence="1">
    <location>
        <begin position="850"/>
        <end position="872"/>
    </location>
</feature>
<feature type="compositionally biased region" description="Low complexity" evidence="1">
    <location>
        <begin position="935"/>
        <end position="949"/>
    </location>
</feature>
<feature type="compositionally biased region" description="Basic and acidic residues" evidence="1">
    <location>
        <begin position="288"/>
        <end position="298"/>
    </location>
</feature>
<dbReference type="Proteomes" id="UP000311382">
    <property type="component" value="Unassembled WGS sequence"/>
</dbReference>
<dbReference type="Pfam" id="PF10373">
    <property type="entry name" value="EST1_DNA_bind"/>
    <property type="match status" value="1"/>
</dbReference>
<dbReference type="InterPro" id="IPR011990">
    <property type="entry name" value="TPR-like_helical_dom_sf"/>
</dbReference>
<feature type="compositionally biased region" description="Low complexity" evidence="1">
    <location>
        <begin position="1104"/>
        <end position="1122"/>
    </location>
</feature>
<proteinExistence type="predicted"/>
<feature type="compositionally biased region" description="Gly residues" evidence="1">
    <location>
        <begin position="1145"/>
        <end position="1158"/>
    </location>
</feature>
<dbReference type="SUPFAM" id="SSF48452">
    <property type="entry name" value="TPR-like"/>
    <property type="match status" value="1"/>
</dbReference>
<reference evidence="4 5" key="1">
    <citation type="submission" date="2019-03" db="EMBL/GenBank/DDBJ databases">
        <title>Rhodosporidium diobovatum UCD-FST 08-225 genome sequencing, assembly, and annotation.</title>
        <authorList>
            <person name="Fakankun I.U."/>
            <person name="Fristensky B."/>
            <person name="Levin D.B."/>
        </authorList>
    </citation>
    <scope>NUCLEOTIDE SEQUENCE [LARGE SCALE GENOMIC DNA]</scope>
    <source>
        <strain evidence="4 5">UCD-FST 08-225</strain>
    </source>
</reference>
<dbReference type="STRING" id="5288.A0A5C5FM92"/>